<protein>
    <submittedName>
        <fullName evidence="2">Uncharacterized protein</fullName>
    </submittedName>
</protein>
<evidence type="ECO:0000313" key="3">
    <source>
        <dbReference type="Proteomes" id="UP000290289"/>
    </source>
</evidence>
<proteinExistence type="predicted"/>
<reference evidence="2 3" key="1">
    <citation type="submission" date="2018-10" db="EMBL/GenBank/DDBJ databases">
        <title>A high-quality apple genome assembly.</title>
        <authorList>
            <person name="Hu J."/>
        </authorList>
    </citation>
    <scope>NUCLEOTIDE SEQUENCE [LARGE SCALE GENOMIC DNA]</scope>
    <source>
        <strain evidence="3">cv. HFTH1</strain>
        <tissue evidence="2">Young leaf</tissue>
    </source>
</reference>
<dbReference type="EMBL" id="RDQH01000337">
    <property type="protein sequence ID" value="RXH84502.1"/>
    <property type="molecule type" value="Genomic_DNA"/>
</dbReference>
<dbReference type="Proteomes" id="UP000290289">
    <property type="component" value="Chromosome 11"/>
</dbReference>
<gene>
    <name evidence="2" type="ORF">DVH24_032786</name>
</gene>
<dbReference type="AlphaFoldDB" id="A0A498IRH3"/>
<name>A0A498IRH3_MALDO</name>
<organism evidence="2 3">
    <name type="scientific">Malus domestica</name>
    <name type="common">Apple</name>
    <name type="synonym">Pyrus malus</name>
    <dbReference type="NCBI Taxonomy" id="3750"/>
    <lineage>
        <taxon>Eukaryota</taxon>
        <taxon>Viridiplantae</taxon>
        <taxon>Streptophyta</taxon>
        <taxon>Embryophyta</taxon>
        <taxon>Tracheophyta</taxon>
        <taxon>Spermatophyta</taxon>
        <taxon>Magnoliopsida</taxon>
        <taxon>eudicotyledons</taxon>
        <taxon>Gunneridae</taxon>
        <taxon>Pentapetalae</taxon>
        <taxon>rosids</taxon>
        <taxon>fabids</taxon>
        <taxon>Rosales</taxon>
        <taxon>Rosaceae</taxon>
        <taxon>Amygdaloideae</taxon>
        <taxon>Maleae</taxon>
        <taxon>Malus</taxon>
    </lineage>
</organism>
<evidence type="ECO:0000256" key="1">
    <source>
        <dbReference type="SAM" id="MobiDB-lite"/>
    </source>
</evidence>
<feature type="region of interest" description="Disordered" evidence="1">
    <location>
        <begin position="1"/>
        <end position="24"/>
    </location>
</feature>
<accession>A0A498IRH3</accession>
<evidence type="ECO:0000313" key="2">
    <source>
        <dbReference type="EMBL" id="RXH84502.1"/>
    </source>
</evidence>
<sequence length="59" mass="6523">MTATADLDPSADHNAKPPRPVPNNPSVALAFLSHLLQWEISGFKEQREGTIFRFSSEAE</sequence>
<keyword evidence="3" id="KW-1185">Reference proteome</keyword>
<comment type="caution">
    <text evidence="2">The sequence shown here is derived from an EMBL/GenBank/DDBJ whole genome shotgun (WGS) entry which is preliminary data.</text>
</comment>